<evidence type="ECO:0000256" key="1">
    <source>
        <dbReference type="ARBA" id="ARBA00023159"/>
    </source>
</evidence>
<dbReference type="SUPFAM" id="SSF46689">
    <property type="entry name" value="Homeodomain-like"/>
    <property type="match status" value="1"/>
</dbReference>
<organism evidence="4 5">
    <name type="scientific">Dekkera bruxellensis</name>
    <name type="common">Brettanomyces custersii</name>
    <dbReference type="NCBI Taxonomy" id="5007"/>
    <lineage>
        <taxon>Eukaryota</taxon>
        <taxon>Fungi</taxon>
        <taxon>Dikarya</taxon>
        <taxon>Ascomycota</taxon>
        <taxon>Saccharomycotina</taxon>
        <taxon>Pichiomycetes</taxon>
        <taxon>Pichiales</taxon>
        <taxon>Pichiaceae</taxon>
        <taxon>Brettanomyces</taxon>
    </lineage>
</organism>
<feature type="region of interest" description="Disordered" evidence="2">
    <location>
        <begin position="356"/>
        <end position="375"/>
    </location>
</feature>
<dbReference type="Pfam" id="PF02805">
    <property type="entry name" value="Ada_Zn_binding"/>
    <property type="match status" value="1"/>
</dbReference>
<feature type="compositionally biased region" description="Polar residues" evidence="2">
    <location>
        <begin position="357"/>
        <end position="375"/>
    </location>
</feature>
<dbReference type="InterPro" id="IPR004026">
    <property type="entry name" value="Ada_DNA_repair_Zn-bd"/>
</dbReference>
<dbReference type="Gene3D" id="3.40.10.10">
    <property type="entry name" value="DNA Methylphosphotriester Repair Domain"/>
    <property type="match status" value="1"/>
</dbReference>
<dbReference type="GO" id="GO:0006355">
    <property type="term" value="P:regulation of DNA-templated transcription"/>
    <property type="evidence" value="ECO:0007669"/>
    <property type="project" value="InterPro"/>
</dbReference>
<keyword evidence="1" id="KW-0010">Activator</keyword>
<evidence type="ECO:0000313" key="4">
    <source>
        <dbReference type="EMBL" id="VUG17706.1"/>
    </source>
</evidence>
<dbReference type="Gene3D" id="1.10.10.60">
    <property type="entry name" value="Homeodomain-like"/>
    <property type="match status" value="1"/>
</dbReference>
<reference evidence="4 5" key="1">
    <citation type="submission" date="2019-07" db="EMBL/GenBank/DDBJ databases">
        <authorList>
            <person name="Friedrich A."/>
            <person name="Schacherer J."/>
        </authorList>
    </citation>
    <scope>NUCLEOTIDE SEQUENCE [LARGE SCALE GENOMIC DNA]</scope>
</reference>
<evidence type="ECO:0000313" key="5">
    <source>
        <dbReference type="Proteomes" id="UP000478008"/>
    </source>
</evidence>
<feature type="compositionally biased region" description="Basic and acidic residues" evidence="2">
    <location>
        <begin position="115"/>
        <end position="131"/>
    </location>
</feature>
<dbReference type="EMBL" id="CABFWN010000002">
    <property type="protein sequence ID" value="VUG17706.1"/>
    <property type="molecule type" value="Genomic_DNA"/>
</dbReference>
<dbReference type="GO" id="GO:0008168">
    <property type="term" value="F:methyltransferase activity"/>
    <property type="evidence" value="ECO:0007669"/>
    <property type="project" value="InterPro"/>
</dbReference>
<dbReference type="Proteomes" id="UP000478008">
    <property type="component" value="Unassembled WGS sequence"/>
</dbReference>
<sequence>MYNTNQQKITAFRFKDPFAADKFVVCHATKGKCCRPNCDMGILNYKDQDLRFYNSVDTAMAQGFVPCEFCFPDLQNKPVNYRDGSHVNVNLDLLLNTVTAVNKEIGFEPLPSMRKYPESKSETSHLKERKSSSGPSPHSSISLSKNELDRLQLITIACRHIALAASSTVLEVSCPEGERKNSILMTTGKKRRRRGGVLGFKELAAKSRLSPWHFHRVFKNVTGLTPKNYGDRCYSYIRKHSKGVPGRRIIVINTRIANPTLANEEEHQLQYESIHSAGEKGRQVRRHSMSVVPNRMNGTMNHIDVKGIGSRSMQISRSSHNLPRTPNDGMTSSLAMAAEKRKSFSSVGAPYKKARSSVASSRNSQMSEIEPMTTSSITSNDMVSRESDMSNLSTLSENNITSFANPFRAYVSQPSNSSPTSFDFISSDLTEMSPRSLGTDHHESRTSQNNESLSIGSNMSMSASPTYEYTSGETNDVFAGLSIARNDDQSALNADAPYFYFISPESESASDAMVTPADSANNNINFAELMAVAPGTDTVTDTSTGFNFGAYNEPQITASQIDLSLLPSDPVQKKQNMQNDHKIQDPVMSGLHFSSFYRDSQFS</sequence>
<feature type="compositionally biased region" description="Polar residues" evidence="2">
    <location>
        <begin position="446"/>
        <end position="468"/>
    </location>
</feature>
<name>A0A7D9GZ52_DEKBR</name>
<protein>
    <submittedName>
        <fullName evidence="4">DEBR0S2_14356g1_1</fullName>
    </submittedName>
</protein>
<feature type="domain" description="Ada DNA repair metal-binding" evidence="3">
    <location>
        <begin position="9"/>
        <end position="73"/>
    </location>
</feature>
<keyword evidence="5" id="KW-1185">Reference proteome</keyword>
<evidence type="ECO:0000256" key="2">
    <source>
        <dbReference type="SAM" id="MobiDB-lite"/>
    </source>
</evidence>
<dbReference type="GO" id="GO:0003677">
    <property type="term" value="F:DNA binding"/>
    <property type="evidence" value="ECO:0007669"/>
    <property type="project" value="InterPro"/>
</dbReference>
<evidence type="ECO:0000259" key="3">
    <source>
        <dbReference type="Pfam" id="PF02805"/>
    </source>
</evidence>
<dbReference type="AlphaFoldDB" id="A0A7D9GZ52"/>
<dbReference type="GO" id="GO:0006281">
    <property type="term" value="P:DNA repair"/>
    <property type="evidence" value="ECO:0007669"/>
    <property type="project" value="InterPro"/>
</dbReference>
<dbReference type="GO" id="GO:0008270">
    <property type="term" value="F:zinc ion binding"/>
    <property type="evidence" value="ECO:0007669"/>
    <property type="project" value="InterPro"/>
</dbReference>
<gene>
    <name evidence="4" type="ORF">DEBR0S2_14356G</name>
</gene>
<dbReference type="InterPro" id="IPR035451">
    <property type="entry name" value="Ada-like_dom_sf"/>
</dbReference>
<feature type="region of interest" description="Disordered" evidence="2">
    <location>
        <begin position="112"/>
        <end position="142"/>
    </location>
</feature>
<dbReference type="SUPFAM" id="SSF57884">
    <property type="entry name" value="Ada DNA repair protein, N-terminal domain (N-Ada 10)"/>
    <property type="match status" value="1"/>
</dbReference>
<feature type="compositionally biased region" description="Low complexity" evidence="2">
    <location>
        <begin position="132"/>
        <end position="142"/>
    </location>
</feature>
<feature type="region of interest" description="Disordered" evidence="2">
    <location>
        <begin position="432"/>
        <end position="468"/>
    </location>
</feature>
<dbReference type="InterPro" id="IPR009057">
    <property type="entry name" value="Homeodomain-like_sf"/>
</dbReference>
<accession>A0A7D9GZ52</accession>
<proteinExistence type="predicted"/>